<protein>
    <submittedName>
        <fullName evidence="7">Uncharacterized protein</fullName>
    </submittedName>
</protein>
<dbReference type="PANTHER" id="PTHR30474:SF1">
    <property type="entry name" value="PEPTIDOGLYCAN GLYCOSYLTRANSFERASE MRDB"/>
    <property type="match status" value="1"/>
</dbReference>
<dbReference type="PANTHER" id="PTHR30474">
    <property type="entry name" value="CELL CYCLE PROTEIN"/>
    <property type="match status" value="1"/>
</dbReference>
<keyword evidence="5 6" id="KW-0472">Membrane</keyword>
<sequence length="181" mass="20561">MLSIFIYAAIFLFIGSSRNFIGFINPYADPLDSGWIYIQISNLLHSAGLWGQGFLSAFKTITYMDDRLIFAYLIYSFGWVLGIIFLALIAFLAIRITRMIKRVNDSYGKRIITSFLAIFSLTFLGNILMSVGYLPIDLYDSIPLPFINDSGVHLIYKFIAIGIIISVYRHKDMISTQAQVK</sequence>
<dbReference type="GO" id="GO:0005886">
    <property type="term" value="C:plasma membrane"/>
    <property type="evidence" value="ECO:0007669"/>
    <property type="project" value="TreeGrafter"/>
</dbReference>
<dbReference type="Pfam" id="PF01098">
    <property type="entry name" value="FTSW_RODA_SPOVE"/>
    <property type="match status" value="1"/>
</dbReference>
<dbReference type="GO" id="GO:0032153">
    <property type="term" value="C:cell division site"/>
    <property type="evidence" value="ECO:0007669"/>
    <property type="project" value="TreeGrafter"/>
</dbReference>
<reference evidence="7 8" key="1">
    <citation type="submission" date="2018-02" db="EMBL/GenBank/DDBJ databases">
        <title>Comparative analysis of genomes of three Brevibacillus laterosporus strains producers of potent antimicrobials isolated from silage.</title>
        <authorList>
            <person name="Kojic M."/>
            <person name="Miljkovic M."/>
            <person name="Studholme D."/>
            <person name="Filipic B."/>
        </authorList>
    </citation>
    <scope>NUCLEOTIDE SEQUENCE [LARGE SCALE GENOMIC DNA]</scope>
    <source>
        <strain evidence="7 8">BGSP11</strain>
    </source>
</reference>
<dbReference type="GO" id="GO:0015648">
    <property type="term" value="F:lipid-linked peptidoglycan transporter activity"/>
    <property type="evidence" value="ECO:0007669"/>
    <property type="project" value="TreeGrafter"/>
</dbReference>
<dbReference type="GO" id="GO:0008360">
    <property type="term" value="P:regulation of cell shape"/>
    <property type="evidence" value="ECO:0007669"/>
    <property type="project" value="UniProtKB-KW"/>
</dbReference>
<dbReference type="GO" id="GO:0051301">
    <property type="term" value="P:cell division"/>
    <property type="evidence" value="ECO:0007669"/>
    <property type="project" value="InterPro"/>
</dbReference>
<dbReference type="EMBL" id="PRKQ01000015">
    <property type="protein sequence ID" value="PPB02078.1"/>
    <property type="molecule type" value="Genomic_DNA"/>
</dbReference>
<accession>A0AAP8U4Z8</accession>
<evidence type="ECO:0000313" key="7">
    <source>
        <dbReference type="EMBL" id="PPB02078.1"/>
    </source>
</evidence>
<evidence type="ECO:0000313" key="8">
    <source>
        <dbReference type="Proteomes" id="UP000239759"/>
    </source>
</evidence>
<keyword evidence="2 6" id="KW-0812">Transmembrane</keyword>
<keyword evidence="4 6" id="KW-1133">Transmembrane helix</keyword>
<organism evidence="7 8">
    <name type="scientific">Brevibacillus laterosporus</name>
    <name type="common">Bacillus laterosporus</name>
    <dbReference type="NCBI Taxonomy" id="1465"/>
    <lineage>
        <taxon>Bacteria</taxon>
        <taxon>Bacillati</taxon>
        <taxon>Bacillota</taxon>
        <taxon>Bacilli</taxon>
        <taxon>Bacillales</taxon>
        <taxon>Paenibacillaceae</taxon>
        <taxon>Brevibacillus</taxon>
    </lineage>
</organism>
<dbReference type="AlphaFoldDB" id="A0AAP8U4Z8"/>
<dbReference type="Proteomes" id="UP000239759">
    <property type="component" value="Unassembled WGS sequence"/>
</dbReference>
<evidence type="ECO:0000256" key="3">
    <source>
        <dbReference type="ARBA" id="ARBA00022960"/>
    </source>
</evidence>
<evidence type="ECO:0000256" key="1">
    <source>
        <dbReference type="ARBA" id="ARBA00004141"/>
    </source>
</evidence>
<comment type="caution">
    <text evidence="7">The sequence shown here is derived from an EMBL/GenBank/DDBJ whole genome shotgun (WGS) entry which is preliminary data.</text>
</comment>
<evidence type="ECO:0000256" key="4">
    <source>
        <dbReference type="ARBA" id="ARBA00022989"/>
    </source>
</evidence>
<evidence type="ECO:0000256" key="6">
    <source>
        <dbReference type="SAM" id="Phobius"/>
    </source>
</evidence>
<feature type="transmembrane region" description="Helical" evidence="6">
    <location>
        <begin position="69"/>
        <end position="94"/>
    </location>
</feature>
<evidence type="ECO:0000256" key="5">
    <source>
        <dbReference type="ARBA" id="ARBA00023136"/>
    </source>
</evidence>
<feature type="transmembrane region" description="Helical" evidence="6">
    <location>
        <begin position="115"/>
        <end position="136"/>
    </location>
</feature>
<feature type="transmembrane region" description="Helical" evidence="6">
    <location>
        <begin position="151"/>
        <end position="168"/>
    </location>
</feature>
<name>A0AAP8U4Z8_BRELA</name>
<keyword evidence="3" id="KW-0133">Cell shape</keyword>
<proteinExistence type="predicted"/>
<gene>
    <name evidence="7" type="ORF">C4A77_13675</name>
</gene>
<dbReference type="InterPro" id="IPR001182">
    <property type="entry name" value="FtsW/RodA"/>
</dbReference>
<evidence type="ECO:0000256" key="2">
    <source>
        <dbReference type="ARBA" id="ARBA00022692"/>
    </source>
</evidence>
<comment type="subcellular location">
    <subcellularLocation>
        <location evidence="1">Membrane</location>
        <topology evidence="1">Multi-pass membrane protein</topology>
    </subcellularLocation>
</comment>